<dbReference type="GeneID" id="87862745"/>
<feature type="region of interest" description="Disordered" evidence="1">
    <location>
        <begin position="43"/>
        <end position="85"/>
    </location>
</feature>
<feature type="region of interest" description="Disordered" evidence="1">
    <location>
        <begin position="656"/>
        <end position="783"/>
    </location>
</feature>
<dbReference type="GO" id="GO:0031578">
    <property type="term" value="P:mitotic spindle orientation checkpoint signaling"/>
    <property type="evidence" value="ECO:0007669"/>
    <property type="project" value="TreeGrafter"/>
</dbReference>
<evidence type="ECO:0000313" key="3">
    <source>
        <dbReference type="Proteomes" id="UP001278500"/>
    </source>
</evidence>
<dbReference type="GO" id="GO:1990334">
    <property type="term" value="C:Bfa1-Bub2 complex"/>
    <property type="evidence" value="ECO:0007669"/>
    <property type="project" value="InterPro"/>
</dbReference>
<dbReference type="GO" id="GO:0005096">
    <property type="term" value="F:GTPase activator activity"/>
    <property type="evidence" value="ECO:0007669"/>
    <property type="project" value="InterPro"/>
</dbReference>
<feature type="compositionally biased region" description="Basic residues" evidence="1">
    <location>
        <begin position="678"/>
        <end position="688"/>
    </location>
</feature>
<feature type="compositionally biased region" description="Polar residues" evidence="1">
    <location>
        <begin position="691"/>
        <end position="735"/>
    </location>
</feature>
<evidence type="ECO:0008006" key="4">
    <source>
        <dbReference type="Google" id="ProtNLM"/>
    </source>
</evidence>
<feature type="region of interest" description="Disordered" evidence="1">
    <location>
        <begin position="1124"/>
        <end position="1145"/>
    </location>
</feature>
<gene>
    <name evidence="2" type="ORF">B0H65DRAFT_442736</name>
</gene>
<feature type="compositionally biased region" description="Polar residues" evidence="1">
    <location>
        <begin position="748"/>
        <end position="758"/>
    </location>
</feature>
<protein>
    <recommendedName>
        <fullName evidence="4">Cytokinesis regulator</fullName>
    </recommendedName>
</protein>
<dbReference type="InterPro" id="IPR034586">
    <property type="entry name" value="Bfa1/Byr4"/>
</dbReference>
<dbReference type="EMBL" id="JAUEPP010000004">
    <property type="protein sequence ID" value="KAK3345345.1"/>
    <property type="molecule type" value="Genomic_DNA"/>
</dbReference>
<proteinExistence type="predicted"/>
<feature type="compositionally biased region" description="Polar residues" evidence="1">
    <location>
        <begin position="845"/>
        <end position="855"/>
    </location>
</feature>
<feature type="region of interest" description="Disordered" evidence="1">
    <location>
        <begin position="339"/>
        <end position="387"/>
    </location>
</feature>
<feature type="region of interest" description="Disordered" evidence="1">
    <location>
        <begin position="832"/>
        <end position="865"/>
    </location>
</feature>
<dbReference type="AlphaFoldDB" id="A0AAE0JFW6"/>
<dbReference type="PANTHER" id="PTHR35140:SF1">
    <property type="entry name" value="MITOTIC CHECK POINT PROTEIN BFA1"/>
    <property type="match status" value="1"/>
</dbReference>
<feature type="compositionally biased region" description="Basic and acidic residues" evidence="1">
    <location>
        <begin position="231"/>
        <end position="240"/>
    </location>
</feature>
<dbReference type="GO" id="GO:0044732">
    <property type="term" value="C:mitotic spindle pole body"/>
    <property type="evidence" value="ECO:0007669"/>
    <property type="project" value="TreeGrafter"/>
</dbReference>
<feature type="compositionally biased region" description="Basic and acidic residues" evidence="1">
    <location>
        <begin position="759"/>
        <end position="769"/>
    </location>
</feature>
<feature type="region of interest" description="Disordered" evidence="1">
    <location>
        <begin position="217"/>
        <end position="240"/>
    </location>
</feature>
<feature type="compositionally biased region" description="Low complexity" evidence="1">
    <location>
        <begin position="64"/>
        <end position="79"/>
    </location>
</feature>
<dbReference type="Proteomes" id="UP001278500">
    <property type="component" value="Unassembled WGS sequence"/>
</dbReference>
<evidence type="ECO:0000256" key="1">
    <source>
        <dbReference type="SAM" id="MobiDB-lite"/>
    </source>
</evidence>
<keyword evidence="3" id="KW-1185">Reference proteome</keyword>
<reference evidence="2" key="1">
    <citation type="journal article" date="2023" name="Mol. Phylogenet. Evol.">
        <title>Genome-scale phylogeny and comparative genomics of the fungal order Sordariales.</title>
        <authorList>
            <person name="Hensen N."/>
            <person name="Bonometti L."/>
            <person name="Westerberg I."/>
            <person name="Brannstrom I.O."/>
            <person name="Guillou S."/>
            <person name="Cros-Aarteil S."/>
            <person name="Calhoun S."/>
            <person name="Haridas S."/>
            <person name="Kuo A."/>
            <person name="Mondo S."/>
            <person name="Pangilinan J."/>
            <person name="Riley R."/>
            <person name="LaButti K."/>
            <person name="Andreopoulos B."/>
            <person name="Lipzen A."/>
            <person name="Chen C."/>
            <person name="Yan M."/>
            <person name="Daum C."/>
            <person name="Ng V."/>
            <person name="Clum A."/>
            <person name="Steindorff A."/>
            <person name="Ohm R.A."/>
            <person name="Martin F."/>
            <person name="Silar P."/>
            <person name="Natvig D.O."/>
            <person name="Lalanne C."/>
            <person name="Gautier V."/>
            <person name="Ament-Velasquez S.L."/>
            <person name="Kruys A."/>
            <person name="Hutchinson M.I."/>
            <person name="Powell A.J."/>
            <person name="Barry K."/>
            <person name="Miller A.N."/>
            <person name="Grigoriev I.V."/>
            <person name="Debuchy R."/>
            <person name="Gladieux P."/>
            <person name="Hiltunen Thoren M."/>
            <person name="Johannesson H."/>
        </authorList>
    </citation>
    <scope>NUCLEOTIDE SEQUENCE</scope>
    <source>
        <strain evidence="2">CBS 560.94</strain>
    </source>
</reference>
<name>A0AAE0JFW6_9PEZI</name>
<accession>A0AAE0JFW6</accession>
<feature type="region of interest" description="Disordered" evidence="1">
    <location>
        <begin position="928"/>
        <end position="956"/>
    </location>
</feature>
<evidence type="ECO:0000313" key="2">
    <source>
        <dbReference type="EMBL" id="KAK3345345.1"/>
    </source>
</evidence>
<sequence>MELEPKPRGVEEDAHEHLPDSGTFLTITLTTFTPLIVRSCSSQLNSAAPEQQRQQQHPPREPTYHTTHPPTTNSPTSPFYHHHPPFPPCIRTPTPWSHRANANHSAHPGCLEYHPIVIGGPRVLGDDYESSPLTRSLSSLHVAKRPHLTPFRGTHPRNYHQYPLTAHHNVDLVLQDHTTPPAMETLRLKTRPPVEDDIENWDDDDFLIEGDDFSIQSHSTTANAHPHRRDSHSSFRSDFESIHGEEEKQVHLPGDDEKSTLDALAAAERAGIPLPKNVPPSALMGGTIKRLGGRKIRKIIQEDWVDDLEFPSDAGQLQIKKRDSSQFPEAIRQVSGLFQPRPQPARRTSGSFSGRLEPVRKTSGSFGRPEAMRKTSNTFPGRALPPQKLTVKPMDVQVRKASRPSLTSTGLIDLERFRDMDDDNDFFGDGTETIKVKKRRNTLKPITFITPATPLKVTPDEDDFEHDFELPMDGTLRLSNRRETPKLPTLNTSDDSEWGEGSLGTRFGGTRRDAFSTSSVSAFSPSIASSTVAESEDEFDGIILPPGPLNWEERLHRRQQSTSPERIPEEPVIVERVQKKDREEQEDFLSGLDIGDGEVFDSKKLTLHRNIKVKDTRGDSPNRPKTSVALKFTNKPVAASRLPRPMGSMGLLVSHERTQTQSSLEPVCETGETVTRSSSRRSLTRSGHHSQASITSVMSSGASQPAPSTTTTRRNMAQKTTTTSQKAEPTTTNAQLLRMKRSVPGLRPQNQARPTTTRNYERPPSRTEATRAQNSVRPKTPVERVRNMESTVTTGRKGSVPSVTPFLPAGASSSQSYNVNATRNTRNLRRHESEGGIDYRPISRGTYSRASNKRSPSPRKHRSVDFTAAEGNWKQLNKPFRVRNFGDGHELDGFDDLPTSTQAEAKYLRQPVNTGPKAQARNRLYQNIAPNDRNNVTPSPPVTSRPPTRFNDSNVPSFARDTAASRRARESCLAQRNVSGQLAPLTAQRVAQLSTNRGNLHQSTPSAPPQATMKSSRKLRKTPQLKPHLISNLNPPKDSKIVKGMCYNPETFRWEGNDNVLRAFEAPASSPSTASVKVQHVVRERESATPRPALITNIGTTKGVQVVKGMVFDPQNMCWLKLGPQNDKAAERGRSKNGSVSEAMDDEEDVFKDIPDLEDHTITSTDGGGGRTSDVKDDWLVGEEFDVGPEFVRRQREEEERWRKKCQAWATGRSQRGEAWKWAIRDIVNGTVEN</sequence>
<dbReference type="PANTHER" id="PTHR35140">
    <property type="entry name" value="MITOTIC CHECK POINT PROTEIN BFA1"/>
    <property type="match status" value="1"/>
</dbReference>
<feature type="region of interest" description="Disordered" evidence="1">
    <location>
        <begin position="997"/>
        <end position="1022"/>
    </location>
</feature>
<reference evidence="2" key="2">
    <citation type="submission" date="2023-06" db="EMBL/GenBank/DDBJ databases">
        <authorList>
            <consortium name="Lawrence Berkeley National Laboratory"/>
            <person name="Haridas S."/>
            <person name="Hensen N."/>
            <person name="Bonometti L."/>
            <person name="Westerberg I."/>
            <person name="Brannstrom I.O."/>
            <person name="Guillou S."/>
            <person name="Cros-Aarteil S."/>
            <person name="Calhoun S."/>
            <person name="Kuo A."/>
            <person name="Mondo S."/>
            <person name="Pangilinan J."/>
            <person name="Riley R."/>
            <person name="Labutti K."/>
            <person name="Andreopoulos B."/>
            <person name="Lipzen A."/>
            <person name="Chen C."/>
            <person name="Yanf M."/>
            <person name="Daum C."/>
            <person name="Ng V."/>
            <person name="Clum A."/>
            <person name="Steindorff A."/>
            <person name="Ohm R."/>
            <person name="Martin F."/>
            <person name="Silar P."/>
            <person name="Natvig D."/>
            <person name="Lalanne C."/>
            <person name="Gautier V."/>
            <person name="Ament-Velasquez S.L."/>
            <person name="Kruys A."/>
            <person name="Hutchinson M.I."/>
            <person name="Powell A.J."/>
            <person name="Barry K."/>
            <person name="Miller A.N."/>
            <person name="Grigoriev I.V."/>
            <person name="Debuchy R."/>
            <person name="Gladieux P."/>
            <person name="Thoren M.H."/>
            <person name="Johannesson H."/>
        </authorList>
    </citation>
    <scope>NUCLEOTIDE SEQUENCE</scope>
    <source>
        <strain evidence="2">CBS 560.94</strain>
    </source>
</reference>
<dbReference type="RefSeq" id="XP_062681958.1">
    <property type="nucleotide sequence ID" value="XM_062825591.1"/>
</dbReference>
<organism evidence="2 3">
    <name type="scientific">Neurospora tetraspora</name>
    <dbReference type="NCBI Taxonomy" id="94610"/>
    <lineage>
        <taxon>Eukaryota</taxon>
        <taxon>Fungi</taxon>
        <taxon>Dikarya</taxon>
        <taxon>Ascomycota</taxon>
        <taxon>Pezizomycotina</taxon>
        <taxon>Sordariomycetes</taxon>
        <taxon>Sordariomycetidae</taxon>
        <taxon>Sordariales</taxon>
        <taxon>Sordariaceae</taxon>
        <taxon>Neurospora</taxon>
    </lineage>
</organism>
<comment type="caution">
    <text evidence="2">The sequence shown here is derived from an EMBL/GenBank/DDBJ whole genome shotgun (WGS) entry which is preliminary data.</text>
</comment>